<dbReference type="EMBL" id="MN740008">
    <property type="protein sequence ID" value="QHT83343.1"/>
    <property type="molecule type" value="Genomic_DNA"/>
</dbReference>
<reference evidence="3" key="1">
    <citation type="journal article" date="2020" name="Nature">
        <title>Giant virus diversity and host interactions through global metagenomics.</title>
        <authorList>
            <person name="Schulz F."/>
            <person name="Roux S."/>
            <person name="Paez-Espino D."/>
            <person name="Jungbluth S."/>
            <person name="Walsh D.A."/>
            <person name="Denef V.J."/>
            <person name="McMahon K.D."/>
            <person name="Konstantinidis K.T."/>
            <person name="Eloe-Fadrosh E.A."/>
            <person name="Kyrpides N.C."/>
            <person name="Woyke T."/>
        </authorList>
    </citation>
    <scope>NUCLEOTIDE SEQUENCE</scope>
    <source>
        <strain evidence="3">GVMAG-M-3300023184-167</strain>
    </source>
</reference>
<name>A0A6C0HTW4_9ZZZZ</name>
<dbReference type="InterPro" id="IPR003615">
    <property type="entry name" value="HNH_nuc"/>
</dbReference>
<dbReference type="Pfam" id="PF01844">
    <property type="entry name" value="HNH"/>
    <property type="match status" value="1"/>
</dbReference>
<feature type="domain" description="HNH" evidence="2">
    <location>
        <begin position="27"/>
        <end position="69"/>
    </location>
</feature>
<protein>
    <recommendedName>
        <fullName evidence="2">HNH domain-containing protein</fullName>
    </recommendedName>
</protein>
<dbReference type="GO" id="GO:0003676">
    <property type="term" value="F:nucleic acid binding"/>
    <property type="evidence" value="ECO:0007669"/>
    <property type="project" value="InterPro"/>
</dbReference>
<organism evidence="3">
    <name type="scientific">viral metagenome</name>
    <dbReference type="NCBI Taxonomy" id="1070528"/>
    <lineage>
        <taxon>unclassified sequences</taxon>
        <taxon>metagenomes</taxon>
        <taxon>organismal metagenomes</taxon>
    </lineage>
</organism>
<dbReference type="AlphaFoldDB" id="A0A6C0HTW4"/>
<feature type="coiled-coil region" evidence="1">
    <location>
        <begin position="89"/>
        <end position="123"/>
    </location>
</feature>
<accession>A0A6C0HTW4</accession>
<dbReference type="GO" id="GO:0008270">
    <property type="term" value="F:zinc ion binding"/>
    <property type="evidence" value="ECO:0007669"/>
    <property type="project" value="InterPro"/>
</dbReference>
<dbReference type="Gene3D" id="1.10.30.50">
    <property type="match status" value="1"/>
</dbReference>
<dbReference type="InterPro" id="IPR002711">
    <property type="entry name" value="HNH"/>
</dbReference>
<proteinExistence type="predicted"/>
<evidence type="ECO:0000313" key="3">
    <source>
        <dbReference type="EMBL" id="QHT83343.1"/>
    </source>
</evidence>
<dbReference type="GO" id="GO:0004519">
    <property type="term" value="F:endonuclease activity"/>
    <property type="evidence" value="ECO:0007669"/>
    <property type="project" value="InterPro"/>
</dbReference>
<sequence>MKKQIPKKIRQLVWNKYIGEKFGSGICQCCKITEVSQMNFHCGHITSEKNGGDMTLNNLLPICALCNSSMGSVNMWDFIKAHGLHKDDTLNLKEEVKRLTKLLEKAEERIDVLQKNVMDQYEQNRRLVMSYEY</sequence>
<evidence type="ECO:0000259" key="2">
    <source>
        <dbReference type="Pfam" id="PF01844"/>
    </source>
</evidence>
<dbReference type="CDD" id="cd00085">
    <property type="entry name" value="HNHc"/>
    <property type="match status" value="1"/>
</dbReference>
<evidence type="ECO:0000256" key="1">
    <source>
        <dbReference type="SAM" id="Coils"/>
    </source>
</evidence>
<keyword evidence="1" id="KW-0175">Coiled coil</keyword>